<feature type="region of interest" description="Disordered" evidence="1">
    <location>
        <begin position="391"/>
        <end position="416"/>
    </location>
</feature>
<dbReference type="EMBL" id="CAJNYD010002798">
    <property type="protein sequence ID" value="CAF3444804.1"/>
    <property type="molecule type" value="Genomic_DNA"/>
</dbReference>
<dbReference type="Proteomes" id="UP000663833">
    <property type="component" value="Unassembled WGS sequence"/>
</dbReference>
<accession>A0A818DHL1</accession>
<evidence type="ECO:0000313" key="3">
    <source>
        <dbReference type="Proteomes" id="UP000663833"/>
    </source>
</evidence>
<name>A0A818DHL1_9BILA</name>
<evidence type="ECO:0000256" key="1">
    <source>
        <dbReference type="SAM" id="MobiDB-lite"/>
    </source>
</evidence>
<gene>
    <name evidence="2" type="ORF">LUA448_LOCUS21474</name>
</gene>
<organism evidence="2 3">
    <name type="scientific">Rotaria socialis</name>
    <dbReference type="NCBI Taxonomy" id="392032"/>
    <lineage>
        <taxon>Eukaryota</taxon>
        <taxon>Metazoa</taxon>
        <taxon>Spiralia</taxon>
        <taxon>Gnathifera</taxon>
        <taxon>Rotifera</taxon>
        <taxon>Eurotatoria</taxon>
        <taxon>Bdelloidea</taxon>
        <taxon>Philodinida</taxon>
        <taxon>Philodinidae</taxon>
        <taxon>Rotaria</taxon>
    </lineage>
</organism>
<reference evidence="2" key="1">
    <citation type="submission" date="2021-02" db="EMBL/GenBank/DDBJ databases">
        <authorList>
            <person name="Nowell W R."/>
        </authorList>
    </citation>
    <scope>NUCLEOTIDE SEQUENCE</scope>
</reference>
<sequence>MALEASISNLTTISDLISKFGTRLAEAEFKFEPLQQAHSNFCFCSEDTTGVIRKIEYDSSTNSFIGFSTPITDGIPSVRHFQANAFEDLKMLYDKNEMARLLNVHMFQRIPTEDNPKIFPKPCLLSAYGTDNRFTSIDILRRWIYIFQSFLNQGVRIIGFSTDADNKYMSVMRLGNPPHLITKWRNRLLSSTANLCYGNDKISIKHIENLIDNTNYTKLVHGLIMSDINPKDRQNYHSCIKLISDDVLNLLKSDANANGTFAYLALLKMIMKAYVDRSTNVLELKYFLRRSQQLSILNQLKYGQLNKSISFPVHHKHKQEYSSTSSNQLDDMDTLDIEHIILAAYDQAIDVVKHSKMYYQLNQHNINNLSDLSKYIFDTLNNNSRMINYSSPASHNTADEFGLDEENDDNDDMYST</sequence>
<feature type="compositionally biased region" description="Acidic residues" evidence="1">
    <location>
        <begin position="401"/>
        <end position="416"/>
    </location>
</feature>
<dbReference type="AlphaFoldDB" id="A0A818DHL1"/>
<protein>
    <submittedName>
        <fullName evidence="2">Uncharacterized protein</fullName>
    </submittedName>
</protein>
<proteinExistence type="predicted"/>
<comment type="caution">
    <text evidence="2">The sequence shown here is derived from an EMBL/GenBank/DDBJ whole genome shotgun (WGS) entry which is preliminary data.</text>
</comment>
<evidence type="ECO:0000313" key="2">
    <source>
        <dbReference type="EMBL" id="CAF3444804.1"/>
    </source>
</evidence>